<evidence type="ECO:0000313" key="2">
    <source>
        <dbReference type="Proteomes" id="UP000032180"/>
    </source>
</evidence>
<reference evidence="2" key="2">
    <citation type="submission" date="2013-12" db="EMBL/GenBank/DDBJ databases">
        <authorList>
            <person name="Yu Y."/>
            <person name="Lee S."/>
            <person name="de Baynast K."/>
            <person name="Wissotski M."/>
            <person name="Liu L."/>
            <person name="Talag J."/>
            <person name="Goicoechea J."/>
            <person name="Angelova A."/>
            <person name="Jetty R."/>
            <person name="Kudrna D."/>
            <person name="Golser W."/>
            <person name="Rivera L."/>
            <person name="Zhang J."/>
            <person name="Wing R."/>
        </authorList>
    </citation>
    <scope>NUCLEOTIDE SEQUENCE</scope>
</reference>
<protein>
    <submittedName>
        <fullName evidence="1">Uncharacterized protein</fullName>
    </submittedName>
</protein>
<dbReference type="HOGENOM" id="CLU_2801620_0_0_1"/>
<sequence length="62" mass="7505">MDTLDLRTEEMRQNLTEHVAQTQNWQHHADAQFSNFNNMMQQQQTDLHVYFRFQGFNPYQGS</sequence>
<evidence type="ECO:0000313" key="1">
    <source>
        <dbReference type="EnsemblPlants" id="LPERR05G11620.1"/>
    </source>
</evidence>
<name>A0A0D9WFY9_9ORYZ</name>
<keyword evidence="2" id="KW-1185">Reference proteome</keyword>
<reference evidence="1 2" key="1">
    <citation type="submission" date="2012-08" db="EMBL/GenBank/DDBJ databases">
        <title>Oryza genome evolution.</title>
        <authorList>
            <person name="Wing R.A."/>
        </authorList>
    </citation>
    <scope>NUCLEOTIDE SEQUENCE</scope>
</reference>
<organism evidence="1 2">
    <name type="scientific">Leersia perrieri</name>
    <dbReference type="NCBI Taxonomy" id="77586"/>
    <lineage>
        <taxon>Eukaryota</taxon>
        <taxon>Viridiplantae</taxon>
        <taxon>Streptophyta</taxon>
        <taxon>Embryophyta</taxon>
        <taxon>Tracheophyta</taxon>
        <taxon>Spermatophyta</taxon>
        <taxon>Magnoliopsida</taxon>
        <taxon>Liliopsida</taxon>
        <taxon>Poales</taxon>
        <taxon>Poaceae</taxon>
        <taxon>BOP clade</taxon>
        <taxon>Oryzoideae</taxon>
        <taxon>Oryzeae</taxon>
        <taxon>Oryzinae</taxon>
        <taxon>Leersia</taxon>
    </lineage>
</organism>
<dbReference type="AlphaFoldDB" id="A0A0D9WFY9"/>
<dbReference type="Gramene" id="LPERR05G11620.1">
    <property type="protein sequence ID" value="LPERR05G11620.1"/>
    <property type="gene ID" value="LPERR05G11620"/>
</dbReference>
<proteinExistence type="predicted"/>
<dbReference type="Proteomes" id="UP000032180">
    <property type="component" value="Chromosome 5"/>
</dbReference>
<reference evidence="1" key="3">
    <citation type="submission" date="2015-04" db="UniProtKB">
        <authorList>
            <consortium name="EnsemblPlants"/>
        </authorList>
    </citation>
    <scope>IDENTIFICATION</scope>
</reference>
<accession>A0A0D9WFY9</accession>
<dbReference type="EnsemblPlants" id="LPERR05G11620.1">
    <property type="protein sequence ID" value="LPERR05G11620.1"/>
    <property type="gene ID" value="LPERR05G11620"/>
</dbReference>